<feature type="compositionally biased region" description="Basic and acidic residues" evidence="2">
    <location>
        <begin position="150"/>
        <end position="169"/>
    </location>
</feature>
<reference evidence="3" key="1">
    <citation type="journal article" date="2022" name="Int. J. Mol. Sci.">
        <title>Draft Genome of Tanacetum Coccineum: Genomic Comparison of Closely Related Tanacetum-Family Plants.</title>
        <authorList>
            <person name="Yamashiro T."/>
            <person name="Shiraishi A."/>
            <person name="Nakayama K."/>
            <person name="Satake H."/>
        </authorList>
    </citation>
    <scope>NUCLEOTIDE SEQUENCE</scope>
</reference>
<evidence type="ECO:0000256" key="1">
    <source>
        <dbReference type="SAM" id="Coils"/>
    </source>
</evidence>
<dbReference type="EMBL" id="BQNB010009959">
    <property type="protein sequence ID" value="GJS70824.1"/>
    <property type="molecule type" value="Genomic_DNA"/>
</dbReference>
<keyword evidence="1" id="KW-0175">Coiled coil</keyword>
<feature type="non-terminal residue" evidence="3">
    <location>
        <position position="191"/>
    </location>
</feature>
<dbReference type="Proteomes" id="UP001151760">
    <property type="component" value="Unassembled WGS sequence"/>
</dbReference>
<reference evidence="3" key="2">
    <citation type="submission" date="2022-01" db="EMBL/GenBank/DDBJ databases">
        <authorList>
            <person name="Yamashiro T."/>
            <person name="Shiraishi A."/>
            <person name="Satake H."/>
            <person name="Nakayama K."/>
        </authorList>
    </citation>
    <scope>NUCLEOTIDE SEQUENCE</scope>
</reference>
<accession>A0ABQ4XZF9</accession>
<name>A0ABQ4XZF9_9ASTR</name>
<gene>
    <name evidence="3" type="ORF">Tco_0703665</name>
</gene>
<comment type="caution">
    <text evidence="3">The sequence shown here is derived from an EMBL/GenBank/DDBJ whole genome shotgun (WGS) entry which is preliminary data.</text>
</comment>
<feature type="region of interest" description="Disordered" evidence="2">
    <location>
        <begin position="137"/>
        <end position="169"/>
    </location>
</feature>
<evidence type="ECO:0000313" key="3">
    <source>
        <dbReference type="EMBL" id="GJS70824.1"/>
    </source>
</evidence>
<protein>
    <submittedName>
        <fullName evidence="3">Uncharacterized protein</fullName>
    </submittedName>
</protein>
<keyword evidence="4" id="KW-1185">Reference proteome</keyword>
<evidence type="ECO:0000256" key="2">
    <source>
        <dbReference type="SAM" id="MobiDB-lite"/>
    </source>
</evidence>
<evidence type="ECO:0000313" key="4">
    <source>
        <dbReference type="Proteomes" id="UP001151760"/>
    </source>
</evidence>
<sequence length="191" mass="21429">MVDDEVPTNMALMAFSDSKRVSICGRATCLLQKNEVIFCEQLAVLKRDISYKDSELSMLKSELEKLKQEKESNQLKIENFDNASKSLDKLIGIQITDKSRKGVGFVSYNVVPPPHTGLFSPPNLDLSYSGLEEFQQPEFEGYGPKPSKSVSKDTSNEVRESPDASLVSDDKLEKTVFPTIAKMEFVRPKEK</sequence>
<proteinExistence type="predicted"/>
<organism evidence="3 4">
    <name type="scientific">Tanacetum coccineum</name>
    <dbReference type="NCBI Taxonomy" id="301880"/>
    <lineage>
        <taxon>Eukaryota</taxon>
        <taxon>Viridiplantae</taxon>
        <taxon>Streptophyta</taxon>
        <taxon>Embryophyta</taxon>
        <taxon>Tracheophyta</taxon>
        <taxon>Spermatophyta</taxon>
        <taxon>Magnoliopsida</taxon>
        <taxon>eudicotyledons</taxon>
        <taxon>Gunneridae</taxon>
        <taxon>Pentapetalae</taxon>
        <taxon>asterids</taxon>
        <taxon>campanulids</taxon>
        <taxon>Asterales</taxon>
        <taxon>Asteraceae</taxon>
        <taxon>Asteroideae</taxon>
        <taxon>Anthemideae</taxon>
        <taxon>Anthemidinae</taxon>
        <taxon>Tanacetum</taxon>
    </lineage>
</organism>
<feature type="coiled-coil region" evidence="1">
    <location>
        <begin position="49"/>
        <end position="83"/>
    </location>
</feature>